<dbReference type="Proteomes" id="UP000024404">
    <property type="component" value="Unassembled WGS sequence"/>
</dbReference>
<feature type="compositionally biased region" description="Basic and acidic residues" evidence="1">
    <location>
        <begin position="14"/>
        <end position="40"/>
    </location>
</feature>
<accession>A0A8R1Y571</accession>
<feature type="compositionally biased region" description="Basic and acidic residues" evidence="1">
    <location>
        <begin position="50"/>
        <end position="65"/>
    </location>
</feature>
<feature type="region of interest" description="Disordered" evidence="1">
    <location>
        <begin position="1"/>
        <end position="109"/>
    </location>
</feature>
<evidence type="ECO:0000313" key="3">
    <source>
        <dbReference type="Proteomes" id="UP000024404"/>
    </source>
</evidence>
<dbReference type="EMBL" id="CMVM020000283">
    <property type="status" value="NOT_ANNOTATED_CDS"/>
    <property type="molecule type" value="Genomic_DNA"/>
</dbReference>
<evidence type="ECO:0000313" key="2">
    <source>
        <dbReference type="EnsemblMetazoa" id="OVOC9567.1"/>
    </source>
</evidence>
<name>A0A8R1Y571_ONCVO</name>
<feature type="region of interest" description="Disordered" evidence="1">
    <location>
        <begin position="129"/>
        <end position="172"/>
    </location>
</feature>
<dbReference type="EnsemblMetazoa" id="OVOC9567.1">
    <property type="protein sequence ID" value="OVOC9567.1"/>
    <property type="gene ID" value="WBGene00246376"/>
</dbReference>
<feature type="compositionally biased region" description="Acidic residues" evidence="1">
    <location>
        <begin position="133"/>
        <end position="147"/>
    </location>
</feature>
<reference evidence="3" key="1">
    <citation type="submission" date="2013-10" db="EMBL/GenBank/DDBJ databases">
        <title>Genome sequencing of Onchocerca volvulus.</title>
        <authorList>
            <person name="Cotton J."/>
            <person name="Tsai J."/>
            <person name="Stanley E."/>
            <person name="Tracey A."/>
            <person name="Holroyd N."/>
            <person name="Lustigman S."/>
            <person name="Berriman M."/>
        </authorList>
    </citation>
    <scope>NUCLEOTIDE SEQUENCE</scope>
</reference>
<protein>
    <submittedName>
        <fullName evidence="2">Uncharacterized protein</fullName>
    </submittedName>
</protein>
<proteinExistence type="predicted"/>
<keyword evidence="3" id="KW-1185">Reference proteome</keyword>
<organism evidence="2 3">
    <name type="scientific">Onchocerca volvulus</name>
    <dbReference type="NCBI Taxonomy" id="6282"/>
    <lineage>
        <taxon>Eukaryota</taxon>
        <taxon>Metazoa</taxon>
        <taxon>Ecdysozoa</taxon>
        <taxon>Nematoda</taxon>
        <taxon>Chromadorea</taxon>
        <taxon>Rhabditida</taxon>
        <taxon>Spirurina</taxon>
        <taxon>Spiruromorpha</taxon>
        <taxon>Filarioidea</taxon>
        <taxon>Onchocercidae</taxon>
        <taxon>Onchocerca</taxon>
    </lineage>
</organism>
<dbReference type="AlphaFoldDB" id="A0A8R1Y571"/>
<reference evidence="2" key="2">
    <citation type="submission" date="2022-06" db="UniProtKB">
        <authorList>
            <consortium name="EnsemblMetazoa"/>
        </authorList>
    </citation>
    <scope>IDENTIFICATION</scope>
</reference>
<evidence type="ECO:0000256" key="1">
    <source>
        <dbReference type="SAM" id="MobiDB-lite"/>
    </source>
</evidence>
<feature type="compositionally biased region" description="Polar residues" evidence="1">
    <location>
        <begin position="91"/>
        <end position="102"/>
    </location>
</feature>
<sequence length="234" mass="26907">MSDETRPRRRDKSRNKENNEKSQKKSEKSKMQIVLKEPKEKKLKTTPNIDVKKDQKDNEGINKEIRKLRKDKSSSNHIINNAIDKTERSSSKNSRSNYQNLKASKLPVAELLSSPKILATSSTHVDKHNYKDDFEDYSDDFDEESETDSDKHESSNSVNSTGRNKKDKKNFEATRSSIFSQIGTSSKDALIDTTNDEPFSNSPLLHRIMNRQQSDENVQPLRVLSHITILIRTN</sequence>